<dbReference type="GO" id="GO:0016787">
    <property type="term" value="F:hydrolase activity"/>
    <property type="evidence" value="ECO:0007669"/>
    <property type="project" value="UniProtKB-KW"/>
</dbReference>
<dbReference type="InterPro" id="IPR029000">
    <property type="entry name" value="Cyclophilin-like_dom_sf"/>
</dbReference>
<reference evidence="5 6" key="1">
    <citation type="submission" date="2015-08" db="EMBL/GenBank/DDBJ databases">
        <title>Complete genome sequence of Rufibacter tibetensis strain 1351t, a radiation-resistant bacterium from tibet plateau.</title>
        <authorList>
            <person name="Dai J."/>
        </authorList>
    </citation>
    <scope>NUCLEOTIDE SEQUENCE [LARGE SCALE GENOMIC DNA]</scope>
    <source>
        <strain evidence="5 6">1351</strain>
    </source>
</reference>
<dbReference type="SMART" id="SM00797">
    <property type="entry name" value="AHS2"/>
    <property type="match status" value="1"/>
</dbReference>
<evidence type="ECO:0000259" key="4">
    <source>
        <dbReference type="SMART" id="SM00797"/>
    </source>
</evidence>
<dbReference type="SUPFAM" id="SSF50891">
    <property type="entry name" value="Cyclophilin-like"/>
    <property type="match status" value="1"/>
</dbReference>
<dbReference type="PANTHER" id="PTHR43309:SF5">
    <property type="entry name" value="5-OXOPROLINASE SUBUNIT C"/>
    <property type="match status" value="1"/>
</dbReference>
<feature type="domain" description="Carboxyltransferase" evidence="4">
    <location>
        <begin position="24"/>
        <end position="319"/>
    </location>
</feature>
<protein>
    <recommendedName>
        <fullName evidence="4">Carboxyltransferase domain-containing protein</fullName>
    </recommendedName>
</protein>
<dbReference type="GO" id="GO:0005524">
    <property type="term" value="F:ATP binding"/>
    <property type="evidence" value="ECO:0007669"/>
    <property type="project" value="UniProtKB-KW"/>
</dbReference>
<keyword evidence="3" id="KW-0067">ATP-binding</keyword>
<evidence type="ECO:0000313" key="6">
    <source>
        <dbReference type="Proteomes" id="UP000061382"/>
    </source>
</evidence>
<dbReference type="PATRIC" id="fig|512763.3.peg.1468"/>
<dbReference type="OrthoDB" id="9782422at2"/>
<evidence type="ECO:0000256" key="3">
    <source>
        <dbReference type="ARBA" id="ARBA00022840"/>
    </source>
</evidence>
<dbReference type="InterPro" id="IPR052708">
    <property type="entry name" value="PxpC"/>
</dbReference>
<evidence type="ECO:0000313" key="5">
    <source>
        <dbReference type="EMBL" id="ALI98705.1"/>
    </source>
</evidence>
<organism evidence="5 6">
    <name type="scientific">Rufibacter tibetensis</name>
    <dbReference type="NCBI Taxonomy" id="512763"/>
    <lineage>
        <taxon>Bacteria</taxon>
        <taxon>Pseudomonadati</taxon>
        <taxon>Bacteroidota</taxon>
        <taxon>Cytophagia</taxon>
        <taxon>Cytophagales</taxon>
        <taxon>Hymenobacteraceae</taxon>
        <taxon>Rufibacter</taxon>
    </lineage>
</organism>
<sequence length="333" mass="36161">MNISVEKPGMLTTVQDLGRNGFQKQGMVVSGAMDAFALRLANLLVGNTEGEAALEITLVGPNLRFQEDCLIAMTGANLSPKLNGNPVPINRPIFVKKGVVLEFGAPVKGARAYLAVAGGFDVPRVMGSASTYLRAGIGGWQGRALQKGDELPVKGMSLEQLHFWQQKSLGEESFLASKWGISSNLLTAYAENPTVRVMPGPEYNLFSENAHETFWQDEFKVSTASDRMGYRLEGPTLPLQEPVEFLSSAVTFGTVQVPSNGNPIILMADRQTTGGYPRIGQVASVDLPMLAQVKPGGTLRFQQVSLAEAQALYYQQEQALEHLKRAIHLQAKR</sequence>
<gene>
    <name evidence="5" type="ORF">DC20_06635</name>
</gene>
<dbReference type="PANTHER" id="PTHR43309">
    <property type="entry name" value="5-OXOPROLINASE SUBUNIT C"/>
    <property type="match status" value="1"/>
</dbReference>
<dbReference type="STRING" id="512763.DC20_06635"/>
<keyword evidence="1" id="KW-0547">Nucleotide-binding</keyword>
<dbReference type="NCBIfam" id="TIGR00724">
    <property type="entry name" value="urea_amlyse_rel"/>
    <property type="match status" value="1"/>
</dbReference>
<keyword evidence="6" id="KW-1185">Reference proteome</keyword>
<dbReference type="KEGG" id="rti:DC20_06635"/>
<evidence type="ECO:0000256" key="2">
    <source>
        <dbReference type="ARBA" id="ARBA00022801"/>
    </source>
</evidence>
<dbReference type="Gene3D" id="2.40.100.10">
    <property type="entry name" value="Cyclophilin-like"/>
    <property type="match status" value="1"/>
</dbReference>
<proteinExistence type="predicted"/>
<dbReference type="AlphaFoldDB" id="A0A0P0CQL6"/>
<accession>A0A0P0CQL6</accession>
<name>A0A0P0CQL6_9BACT</name>
<dbReference type="RefSeq" id="WP_062543112.1">
    <property type="nucleotide sequence ID" value="NZ_CP012643.1"/>
</dbReference>
<dbReference type="InterPro" id="IPR003778">
    <property type="entry name" value="CT_A_B"/>
</dbReference>
<dbReference type="EMBL" id="CP012643">
    <property type="protein sequence ID" value="ALI98705.1"/>
    <property type="molecule type" value="Genomic_DNA"/>
</dbReference>
<keyword evidence="2" id="KW-0378">Hydrolase</keyword>
<evidence type="ECO:0000256" key="1">
    <source>
        <dbReference type="ARBA" id="ARBA00022741"/>
    </source>
</evidence>
<dbReference type="Pfam" id="PF02626">
    <property type="entry name" value="CT_A_B"/>
    <property type="match status" value="1"/>
</dbReference>
<dbReference type="Proteomes" id="UP000061382">
    <property type="component" value="Chromosome"/>
</dbReference>